<evidence type="ECO:0008006" key="8">
    <source>
        <dbReference type="Google" id="ProtNLM"/>
    </source>
</evidence>
<evidence type="ECO:0000259" key="4">
    <source>
        <dbReference type="Pfam" id="PF22939"/>
    </source>
</evidence>
<keyword evidence="2" id="KW-0040">ANK repeat</keyword>
<dbReference type="Gene3D" id="1.25.40.20">
    <property type="entry name" value="Ankyrin repeat-containing domain"/>
    <property type="match status" value="1"/>
</dbReference>
<evidence type="ECO:0000259" key="5">
    <source>
        <dbReference type="Pfam" id="PF24883"/>
    </source>
</evidence>
<dbReference type="PROSITE" id="PS50297">
    <property type="entry name" value="ANK_REP_REGION"/>
    <property type="match status" value="1"/>
</dbReference>
<keyword evidence="1" id="KW-0677">Repeat</keyword>
<feature type="repeat" description="ANK" evidence="2">
    <location>
        <begin position="786"/>
        <end position="815"/>
    </location>
</feature>
<accession>A0A8E2JRS7</accession>
<dbReference type="InterPro" id="IPR056884">
    <property type="entry name" value="NPHP3-like_N"/>
</dbReference>
<dbReference type="PANTHER" id="PTHR10039">
    <property type="entry name" value="AMELOGENIN"/>
    <property type="match status" value="1"/>
</dbReference>
<dbReference type="SUPFAM" id="SSF52540">
    <property type="entry name" value="P-loop containing nucleoside triphosphate hydrolases"/>
    <property type="match status" value="1"/>
</dbReference>
<dbReference type="PROSITE" id="PS50088">
    <property type="entry name" value="ANK_REPEAT"/>
    <property type="match status" value="1"/>
</dbReference>
<evidence type="ECO:0000313" key="6">
    <source>
        <dbReference type="EMBL" id="OCL07139.1"/>
    </source>
</evidence>
<dbReference type="InterPro" id="IPR036770">
    <property type="entry name" value="Ankyrin_rpt-contain_sf"/>
</dbReference>
<dbReference type="Pfam" id="PF24883">
    <property type="entry name" value="NPHP3_N"/>
    <property type="match status" value="1"/>
</dbReference>
<name>A0A8E2JRS7_9PEZI</name>
<dbReference type="InterPro" id="IPR031359">
    <property type="entry name" value="NACHT_N"/>
</dbReference>
<dbReference type="InterPro" id="IPR027417">
    <property type="entry name" value="P-loop_NTPase"/>
</dbReference>
<dbReference type="Pfam" id="PF17100">
    <property type="entry name" value="NACHT_N"/>
    <property type="match status" value="1"/>
</dbReference>
<dbReference type="Proteomes" id="UP000250140">
    <property type="component" value="Unassembled WGS sequence"/>
</dbReference>
<reference evidence="6 7" key="1">
    <citation type="journal article" date="2016" name="Nat. Commun.">
        <title>Ectomycorrhizal ecology is imprinted in the genome of the dominant symbiotic fungus Cenococcum geophilum.</title>
        <authorList>
            <consortium name="DOE Joint Genome Institute"/>
            <person name="Peter M."/>
            <person name="Kohler A."/>
            <person name="Ohm R.A."/>
            <person name="Kuo A."/>
            <person name="Krutzmann J."/>
            <person name="Morin E."/>
            <person name="Arend M."/>
            <person name="Barry K.W."/>
            <person name="Binder M."/>
            <person name="Choi C."/>
            <person name="Clum A."/>
            <person name="Copeland A."/>
            <person name="Grisel N."/>
            <person name="Haridas S."/>
            <person name="Kipfer T."/>
            <person name="LaButti K."/>
            <person name="Lindquist E."/>
            <person name="Lipzen A."/>
            <person name="Maire R."/>
            <person name="Meier B."/>
            <person name="Mihaltcheva S."/>
            <person name="Molinier V."/>
            <person name="Murat C."/>
            <person name="Poggeler S."/>
            <person name="Quandt C.A."/>
            <person name="Sperisen C."/>
            <person name="Tritt A."/>
            <person name="Tisserant E."/>
            <person name="Crous P.W."/>
            <person name="Henrissat B."/>
            <person name="Nehls U."/>
            <person name="Egli S."/>
            <person name="Spatafora J.W."/>
            <person name="Grigoriev I.V."/>
            <person name="Martin F.M."/>
        </authorList>
    </citation>
    <scope>NUCLEOTIDE SEQUENCE [LARGE SCALE GENOMIC DNA]</scope>
    <source>
        <strain evidence="6 7">CBS 207.34</strain>
    </source>
</reference>
<dbReference type="AlphaFoldDB" id="A0A8E2JRS7"/>
<feature type="domain" description="NWD NACHT-NTPase N-terminal" evidence="3">
    <location>
        <begin position="42"/>
        <end position="188"/>
    </location>
</feature>
<dbReference type="Gene3D" id="3.40.50.300">
    <property type="entry name" value="P-loop containing nucleotide triphosphate hydrolases"/>
    <property type="match status" value="1"/>
</dbReference>
<dbReference type="Pfam" id="PF22939">
    <property type="entry name" value="WHD_GPIID"/>
    <property type="match status" value="1"/>
</dbReference>
<proteinExistence type="predicted"/>
<protein>
    <recommendedName>
        <fullName evidence="8">NWD NACHT-NTPase N-terminal domain-containing protein</fullName>
    </recommendedName>
</protein>
<organism evidence="6 7">
    <name type="scientific">Glonium stellatum</name>
    <dbReference type="NCBI Taxonomy" id="574774"/>
    <lineage>
        <taxon>Eukaryota</taxon>
        <taxon>Fungi</taxon>
        <taxon>Dikarya</taxon>
        <taxon>Ascomycota</taxon>
        <taxon>Pezizomycotina</taxon>
        <taxon>Dothideomycetes</taxon>
        <taxon>Pleosporomycetidae</taxon>
        <taxon>Gloniales</taxon>
        <taxon>Gloniaceae</taxon>
        <taxon>Glonium</taxon>
    </lineage>
</organism>
<evidence type="ECO:0000259" key="3">
    <source>
        <dbReference type="Pfam" id="PF17100"/>
    </source>
</evidence>
<dbReference type="PANTHER" id="PTHR10039:SF17">
    <property type="entry name" value="FUNGAL STAND N-TERMINAL GOODBYE DOMAIN-CONTAINING PROTEIN-RELATED"/>
    <property type="match status" value="1"/>
</dbReference>
<dbReference type="OrthoDB" id="194358at2759"/>
<evidence type="ECO:0000313" key="7">
    <source>
        <dbReference type="Proteomes" id="UP000250140"/>
    </source>
</evidence>
<dbReference type="InterPro" id="IPR002110">
    <property type="entry name" value="Ankyrin_rpt"/>
</dbReference>
<gene>
    <name evidence="6" type="ORF">AOQ84DRAFT_320378</name>
</gene>
<dbReference type="Pfam" id="PF12796">
    <property type="entry name" value="Ank_2"/>
    <property type="match status" value="1"/>
</dbReference>
<dbReference type="SMART" id="SM00248">
    <property type="entry name" value="ANK"/>
    <property type="match status" value="2"/>
</dbReference>
<feature type="domain" description="GPI inositol-deacylase winged helix" evidence="4">
    <location>
        <begin position="564"/>
        <end position="648"/>
    </location>
</feature>
<feature type="domain" description="Nephrocystin 3-like N-terminal" evidence="5">
    <location>
        <begin position="270"/>
        <end position="444"/>
    </location>
</feature>
<evidence type="ECO:0000256" key="2">
    <source>
        <dbReference type="PROSITE-ProRule" id="PRU00023"/>
    </source>
</evidence>
<dbReference type="InterPro" id="IPR054471">
    <property type="entry name" value="GPIID_WHD"/>
</dbReference>
<evidence type="ECO:0000256" key="1">
    <source>
        <dbReference type="ARBA" id="ARBA00022737"/>
    </source>
</evidence>
<feature type="non-terminal residue" evidence="6">
    <location>
        <position position="1"/>
    </location>
</feature>
<dbReference type="SUPFAM" id="SSF48403">
    <property type="entry name" value="Ankyrin repeat"/>
    <property type="match status" value="1"/>
</dbReference>
<sequence length="836" mass="95114">MADYKKHLASLQENAAPSADLLAPRFVESIVNKLWEDREKKQWGVSLLGKNIKIREQTERLAKFLLWSAPIVKSAVSAQPYAALAWSGVSVLLPLLTSGTTQNEAMLKGFNLVNDIQVYWKLCEKTYLQSSHREIYQELIEPLSKLYSRVVEYQARVICHLSSAQLSRAWKNVIGWDGWNEKATSIDDLSKRCSQCIPPLQEEEIRKNRDSQLQEMHESLTILDEIRRIIKEDGKQTQINYEDQKERDLLQDLASDYEGYKDFNPLRVQGTCEWFFMDDRFRKWRDADTPSLLWVSAGPGCGKSVLSRALIDERRLSTSVTTSTICYFFFKDGHEGRTHSTDALCAMLHQLFTHDPTGSLIKHALPIHKDHGKKLPQNFSELWRILVECASSLNAGEIVCVLDALDECSTGSRRQLIDKLKGFYYQPNHQSKSSSKLKFLITSRPYDDLEASFKKFSGTSAYLRFDGDEKSDQISQEINLVIDIRVDDIASSFAEEGRRKISDRLKSMQHRTYLWLHLTLNIIEQSPCEYGRLSDIEALLSGLPTEVFEAYEKILGRSKNLPQTEILLQIVLAAAQPLTLDEANIALTLALQDQRFATHAALESKLWPREPRESFKIIVKNLCGLFISVYDSKLSFIHQTAREFLIHSQPQGSWKGRLDMSKSHSTMSRSCLHYFSLEDFAAPIRSDSHDQKYPFLPYAAANWPFHYISQETAAADGSRKDARMLCDVAGLQAKWWIMSYFKWSDLLQTGWTDLTLASYLGLTFVVDEILTQKAVNINAQSEIYGTPLQTASARGYEKIVELLLSKCADVNAQGGIYGNALQAALDEGHEKIVKLL</sequence>
<keyword evidence="7" id="KW-1185">Reference proteome</keyword>
<dbReference type="EMBL" id="KV749923">
    <property type="protein sequence ID" value="OCL07139.1"/>
    <property type="molecule type" value="Genomic_DNA"/>
</dbReference>